<organism evidence="2 3">
    <name type="scientific">Xanthomarina gelatinilytica</name>
    <dbReference type="NCBI Taxonomy" id="1137281"/>
    <lineage>
        <taxon>Bacteria</taxon>
        <taxon>Pseudomonadati</taxon>
        <taxon>Bacteroidota</taxon>
        <taxon>Flavobacteriia</taxon>
        <taxon>Flavobacteriales</taxon>
        <taxon>Flavobacteriaceae</taxon>
        <taxon>Xanthomarina</taxon>
    </lineage>
</organism>
<sequence length="212" mass="23920">MLWTCVRYGKASQWVLVDTYSTQNFYYALLVSQLCRIMGVPYIPILHGGNLPSRLKTNPLWSQMIFKPAFALVSPSVYLKEAFEASGYKKLQYIPNSLELEQYKFQEKEYSQVKLLWVRAFASIYNPELAVHVLKALQDQGINASLCMVGPDTDGSMERVKSLATNLGVSVTITGKLPKKDWIALAKDYNIFINTTNYDNMPVSVIEAMALG</sequence>
<gene>
    <name evidence="2" type="ORF">DHV22_17990</name>
</gene>
<dbReference type="SUPFAM" id="SSF53756">
    <property type="entry name" value="UDP-Glycosyltransferase/glycogen phosphorylase"/>
    <property type="match status" value="1"/>
</dbReference>
<dbReference type="GO" id="GO:0016757">
    <property type="term" value="F:glycosyltransferase activity"/>
    <property type="evidence" value="ECO:0007669"/>
    <property type="project" value="InterPro"/>
</dbReference>
<feature type="non-terminal residue" evidence="2">
    <location>
        <position position="212"/>
    </location>
</feature>
<name>A0A3D6BVT9_9FLAO</name>
<dbReference type="Gene3D" id="3.40.50.2000">
    <property type="entry name" value="Glycogen Phosphorylase B"/>
    <property type="match status" value="2"/>
</dbReference>
<evidence type="ECO:0000259" key="1">
    <source>
        <dbReference type="Pfam" id="PF00534"/>
    </source>
</evidence>
<keyword evidence="2" id="KW-0808">Transferase</keyword>
<dbReference type="Proteomes" id="UP000263268">
    <property type="component" value="Unassembled WGS sequence"/>
</dbReference>
<protein>
    <submittedName>
        <fullName evidence="2">Glycosyl transferase family 1</fullName>
    </submittedName>
</protein>
<evidence type="ECO:0000313" key="2">
    <source>
        <dbReference type="EMBL" id="HCY83346.1"/>
    </source>
</evidence>
<dbReference type="AlphaFoldDB" id="A0A3D6BVT9"/>
<dbReference type="Pfam" id="PF00534">
    <property type="entry name" value="Glycos_transf_1"/>
    <property type="match status" value="1"/>
</dbReference>
<proteinExistence type="predicted"/>
<feature type="domain" description="Glycosyl transferase family 1" evidence="1">
    <location>
        <begin position="110"/>
        <end position="212"/>
    </location>
</feature>
<dbReference type="EMBL" id="DPRK01000291">
    <property type="protein sequence ID" value="HCY83346.1"/>
    <property type="molecule type" value="Genomic_DNA"/>
</dbReference>
<dbReference type="InterPro" id="IPR001296">
    <property type="entry name" value="Glyco_trans_1"/>
</dbReference>
<comment type="caution">
    <text evidence="2">The sequence shown here is derived from an EMBL/GenBank/DDBJ whole genome shotgun (WGS) entry which is preliminary data.</text>
</comment>
<reference evidence="2 3" key="1">
    <citation type="journal article" date="2018" name="Nat. Biotechnol.">
        <title>A standardized bacterial taxonomy based on genome phylogeny substantially revises the tree of life.</title>
        <authorList>
            <person name="Parks D.H."/>
            <person name="Chuvochina M."/>
            <person name="Waite D.W."/>
            <person name="Rinke C."/>
            <person name="Skarshewski A."/>
            <person name="Chaumeil P.A."/>
            <person name="Hugenholtz P."/>
        </authorList>
    </citation>
    <scope>NUCLEOTIDE SEQUENCE [LARGE SCALE GENOMIC DNA]</scope>
    <source>
        <strain evidence="2">UBA10227</strain>
    </source>
</reference>
<evidence type="ECO:0000313" key="3">
    <source>
        <dbReference type="Proteomes" id="UP000263268"/>
    </source>
</evidence>
<accession>A0A3D6BVT9</accession>